<evidence type="ECO:0000256" key="1">
    <source>
        <dbReference type="SAM" id="MobiDB-lite"/>
    </source>
</evidence>
<gene>
    <name evidence="2" type="ORF">F2Q69_00048930</name>
</gene>
<feature type="region of interest" description="Disordered" evidence="1">
    <location>
        <begin position="1"/>
        <end position="20"/>
    </location>
</feature>
<name>A0A8S9Q6T0_BRACR</name>
<accession>A0A8S9Q6T0</accession>
<protein>
    <submittedName>
        <fullName evidence="2">Uncharacterized protein</fullName>
    </submittedName>
</protein>
<evidence type="ECO:0000313" key="3">
    <source>
        <dbReference type="Proteomes" id="UP000712600"/>
    </source>
</evidence>
<dbReference type="Proteomes" id="UP000712600">
    <property type="component" value="Unassembled WGS sequence"/>
</dbReference>
<evidence type="ECO:0000313" key="2">
    <source>
        <dbReference type="EMBL" id="KAF3526342.1"/>
    </source>
</evidence>
<proteinExistence type="predicted"/>
<sequence>MLQRYRSDCSRLSPPDLDSSLSPVTLPEINPFIKLRIEGIICIASTRGYGTLGVYSRGGTGSTGGVTGVGSVLADCSGSSSDKGSASDLGHMFFPDMVSDSRCSALYCS</sequence>
<feature type="compositionally biased region" description="Low complexity" evidence="1">
    <location>
        <begin position="10"/>
        <end position="20"/>
    </location>
</feature>
<reference evidence="2" key="1">
    <citation type="submission" date="2019-12" db="EMBL/GenBank/DDBJ databases">
        <title>Genome sequencing and annotation of Brassica cretica.</title>
        <authorList>
            <person name="Studholme D.J."/>
            <person name="Sarris P."/>
        </authorList>
    </citation>
    <scope>NUCLEOTIDE SEQUENCE</scope>
    <source>
        <strain evidence="2">PFS-109/04</strain>
        <tissue evidence="2">Leaf</tissue>
    </source>
</reference>
<comment type="caution">
    <text evidence="2">The sequence shown here is derived from an EMBL/GenBank/DDBJ whole genome shotgun (WGS) entry which is preliminary data.</text>
</comment>
<dbReference type="AlphaFoldDB" id="A0A8S9Q6T0"/>
<dbReference type="EMBL" id="QGKX02001347">
    <property type="protein sequence ID" value="KAF3526342.1"/>
    <property type="molecule type" value="Genomic_DNA"/>
</dbReference>
<organism evidence="2 3">
    <name type="scientific">Brassica cretica</name>
    <name type="common">Mustard</name>
    <dbReference type="NCBI Taxonomy" id="69181"/>
    <lineage>
        <taxon>Eukaryota</taxon>
        <taxon>Viridiplantae</taxon>
        <taxon>Streptophyta</taxon>
        <taxon>Embryophyta</taxon>
        <taxon>Tracheophyta</taxon>
        <taxon>Spermatophyta</taxon>
        <taxon>Magnoliopsida</taxon>
        <taxon>eudicotyledons</taxon>
        <taxon>Gunneridae</taxon>
        <taxon>Pentapetalae</taxon>
        <taxon>rosids</taxon>
        <taxon>malvids</taxon>
        <taxon>Brassicales</taxon>
        <taxon>Brassicaceae</taxon>
        <taxon>Brassiceae</taxon>
        <taxon>Brassica</taxon>
    </lineage>
</organism>